<dbReference type="RefSeq" id="WP_229667511.1">
    <property type="nucleotide sequence ID" value="NZ_BMLA01000017.1"/>
</dbReference>
<keyword evidence="2 4" id="KW-0808">Transferase</keyword>
<comment type="function">
    <text evidence="4">Methyltransferase required for the conversion of demethylmenaquinol (DMKH2) to menaquinol (MKH2).</text>
</comment>
<dbReference type="EC" id="2.1.1.163" evidence="4"/>
<dbReference type="HAMAP" id="MF_01813">
    <property type="entry name" value="MenG_UbiE_methyltr"/>
    <property type="match status" value="1"/>
</dbReference>
<accession>A0A7W7PA54</accession>
<comment type="catalytic activity">
    <reaction evidence="4">
        <text>a 2-demethylmenaquinol + S-adenosyl-L-methionine = a menaquinol + S-adenosyl-L-homocysteine + H(+)</text>
        <dbReference type="Rhea" id="RHEA:42640"/>
        <dbReference type="Rhea" id="RHEA-COMP:9539"/>
        <dbReference type="Rhea" id="RHEA-COMP:9563"/>
        <dbReference type="ChEBI" id="CHEBI:15378"/>
        <dbReference type="ChEBI" id="CHEBI:18151"/>
        <dbReference type="ChEBI" id="CHEBI:55437"/>
        <dbReference type="ChEBI" id="CHEBI:57856"/>
        <dbReference type="ChEBI" id="CHEBI:59789"/>
        <dbReference type="EC" id="2.1.1.163"/>
    </reaction>
</comment>
<gene>
    <name evidence="4" type="primary">menG</name>
    <name evidence="6" type="ORF">BJ976_000009</name>
</gene>
<dbReference type="GO" id="GO:0032259">
    <property type="term" value="P:methylation"/>
    <property type="evidence" value="ECO:0007669"/>
    <property type="project" value="UniProtKB-KW"/>
</dbReference>
<dbReference type="PROSITE" id="PS01184">
    <property type="entry name" value="UBIE_2"/>
    <property type="match status" value="1"/>
</dbReference>
<comment type="caution">
    <text evidence="4">Lacks conserved residue(s) required for the propagation of feature annotation.</text>
</comment>
<protein>
    <recommendedName>
        <fullName evidence="4">Demethylmenaquinone methyltransferase</fullName>
        <ecNumber evidence="4">2.1.1.163</ecNumber>
    </recommendedName>
</protein>
<comment type="pathway">
    <text evidence="4">Quinol/quinone metabolism; menaquinone biosynthesis; menaquinol from 1,4-dihydroxy-2-naphthoate: step 2/2.</text>
</comment>
<dbReference type="PANTHER" id="PTHR43591:SF24">
    <property type="entry name" value="2-METHOXY-6-POLYPRENYL-1,4-BENZOQUINOL METHYLASE, MITOCHONDRIAL"/>
    <property type="match status" value="1"/>
</dbReference>
<sequence length="252" mass="27410">MTENPSSSLPRPASASPSVDADHGARVASMFDGIAGRYDLMNAVMTWGQEPRLVRRTVERANIPAGAGARVLDLATGTGDVALEILRQHPDAQVVGADFAPEMMEVGKGREGGDRVEWVEADAMDLPFADGEFDSITHGYLLRNVADIPATLAEQFRVLRPGGWVAALETSPAPENIVKPFSSFYIHRVMPRLARLIADRPEAYEYLSSSTQAFRTPEEVADLFADAGFVNVGHELFMFGTLAVHWAMKPVV</sequence>
<dbReference type="Pfam" id="PF01209">
    <property type="entry name" value="Ubie_methyltran"/>
    <property type="match status" value="1"/>
</dbReference>
<keyword evidence="7" id="KW-1185">Reference proteome</keyword>
<evidence type="ECO:0000256" key="2">
    <source>
        <dbReference type="ARBA" id="ARBA00022679"/>
    </source>
</evidence>
<comment type="similarity">
    <text evidence="4">Belongs to the class I-like SAM-binding methyltransferase superfamily. MenG/UbiE family.</text>
</comment>
<dbReference type="NCBIfam" id="TIGR01934">
    <property type="entry name" value="MenG_MenH_UbiE"/>
    <property type="match status" value="1"/>
</dbReference>
<dbReference type="Proteomes" id="UP000560081">
    <property type="component" value="Unassembled WGS sequence"/>
</dbReference>
<name>A0A7W7PA54_9MICC</name>
<comment type="caution">
    <text evidence="6">The sequence shown here is derived from an EMBL/GenBank/DDBJ whole genome shotgun (WGS) entry which is preliminary data.</text>
</comment>
<feature type="binding site" evidence="4">
    <location>
        <position position="98"/>
    </location>
    <ligand>
        <name>S-adenosyl-L-methionine</name>
        <dbReference type="ChEBI" id="CHEBI:59789"/>
    </ligand>
</feature>
<dbReference type="SUPFAM" id="SSF53335">
    <property type="entry name" value="S-adenosyl-L-methionine-dependent methyltransferases"/>
    <property type="match status" value="1"/>
</dbReference>
<dbReference type="AlphaFoldDB" id="A0A7W7PA54"/>
<dbReference type="InterPro" id="IPR023576">
    <property type="entry name" value="UbiE/COQ5_MeTrFase_CS"/>
</dbReference>
<organism evidence="6 7">
    <name type="scientific">Micrococcus flavus</name>
    <dbReference type="NCBI Taxonomy" id="384602"/>
    <lineage>
        <taxon>Bacteria</taxon>
        <taxon>Bacillati</taxon>
        <taxon>Actinomycetota</taxon>
        <taxon>Actinomycetes</taxon>
        <taxon>Micrococcales</taxon>
        <taxon>Micrococcaceae</taxon>
        <taxon>Micrococcus</taxon>
    </lineage>
</organism>
<dbReference type="PANTHER" id="PTHR43591">
    <property type="entry name" value="METHYLTRANSFERASE"/>
    <property type="match status" value="1"/>
</dbReference>
<evidence type="ECO:0000256" key="5">
    <source>
        <dbReference type="SAM" id="MobiDB-lite"/>
    </source>
</evidence>
<feature type="region of interest" description="Disordered" evidence="5">
    <location>
        <begin position="1"/>
        <end position="21"/>
    </location>
</feature>
<dbReference type="PROSITE" id="PS51608">
    <property type="entry name" value="SAM_MT_UBIE"/>
    <property type="match status" value="1"/>
</dbReference>
<evidence type="ECO:0000256" key="1">
    <source>
        <dbReference type="ARBA" id="ARBA00022603"/>
    </source>
</evidence>
<reference evidence="6 7" key="1">
    <citation type="submission" date="2020-08" db="EMBL/GenBank/DDBJ databases">
        <title>Sequencing the genomes of 1000 actinobacteria strains.</title>
        <authorList>
            <person name="Klenk H.-P."/>
        </authorList>
    </citation>
    <scope>NUCLEOTIDE SEQUENCE [LARGE SCALE GENOMIC DNA]</scope>
    <source>
        <strain evidence="6 7">DSM 19079</strain>
    </source>
</reference>
<dbReference type="CDD" id="cd02440">
    <property type="entry name" value="AdoMet_MTases"/>
    <property type="match status" value="1"/>
</dbReference>
<evidence type="ECO:0000313" key="6">
    <source>
        <dbReference type="EMBL" id="MBB4881658.1"/>
    </source>
</evidence>
<dbReference type="EMBL" id="JACHMC010000001">
    <property type="protein sequence ID" value="MBB4881658.1"/>
    <property type="molecule type" value="Genomic_DNA"/>
</dbReference>
<keyword evidence="1 4" id="KW-0489">Methyltransferase</keyword>
<dbReference type="UniPathway" id="UPA00079">
    <property type="reaction ID" value="UER00169"/>
</dbReference>
<keyword evidence="3 4" id="KW-0949">S-adenosyl-L-methionine</keyword>
<dbReference type="Gene3D" id="3.40.50.150">
    <property type="entry name" value="Vaccinia Virus protein VP39"/>
    <property type="match status" value="1"/>
</dbReference>
<evidence type="ECO:0000313" key="7">
    <source>
        <dbReference type="Proteomes" id="UP000560081"/>
    </source>
</evidence>
<feature type="binding site" evidence="4">
    <location>
        <position position="78"/>
    </location>
    <ligand>
        <name>S-adenosyl-L-methionine</name>
        <dbReference type="ChEBI" id="CHEBI:59789"/>
    </ligand>
</feature>
<proteinExistence type="inferred from homology"/>
<evidence type="ECO:0000256" key="3">
    <source>
        <dbReference type="ARBA" id="ARBA00022691"/>
    </source>
</evidence>
<feature type="binding site" evidence="4">
    <location>
        <begin position="122"/>
        <end position="123"/>
    </location>
    <ligand>
        <name>S-adenosyl-L-methionine</name>
        <dbReference type="ChEBI" id="CHEBI:59789"/>
    </ligand>
</feature>
<feature type="compositionally biased region" description="Low complexity" evidence="5">
    <location>
        <begin position="1"/>
        <end position="18"/>
    </location>
</feature>
<dbReference type="GO" id="GO:0043770">
    <property type="term" value="F:demethylmenaquinone methyltransferase activity"/>
    <property type="evidence" value="ECO:0007669"/>
    <property type="project" value="UniProtKB-UniRule"/>
</dbReference>
<dbReference type="GO" id="GO:0009234">
    <property type="term" value="P:menaquinone biosynthetic process"/>
    <property type="evidence" value="ECO:0007669"/>
    <property type="project" value="UniProtKB-UniRule"/>
</dbReference>
<dbReference type="InterPro" id="IPR029063">
    <property type="entry name" value="SAM-dependent_MTases_sf"/>
</dbReference>
<keyword evidence="4" id="KW-0474">Menaquinone biosynthesis</keyword>
<evidence type="ECO:0000256" key="4">
    <source>
        <dbReference type="HAMAP-Rule" id="MF_01813"/>
    </source>
</evidence>
<dbReference type="InterPro" id="IPR004033">
    <property type="entry name" value="UbiE/COQ5_MeTrFase"/>
</dbReference>